<evidence type="ECO:0008006" key="11">
    <source>
        <dbReference type="Google" id="ProtNLM"/>
    </source>
</evidence>
<dbReference type="OrthoDB" id="421327at2759"/>
<dbReference type="GO" id="GO:0008168">
    <property type="term" value="F:methyltransferase activity"/>
    <property type="evidence" value="ECO:0007669"/>
    <property type="project" value="InterPro"/>
</dbReference>
<keyword evidence="6" id="KW-0496">Mitochondrion</keyword>
<evidence type="ECO:0000256" key="2">
    <source>
        <dbReference type="ARBA" id="ARBA00022723"/>
    </source>
</evidence>
<dbReference type="Pfam" id="PF09243">
    <property type="entry name" value="Rsm22"/>
    <property type="match status" value="1"/>
</dbReference>
<evidence type="ECO:0000256" key="6">
    <source>
        <dbReference type="ARBA" id="ARBA00023128"/>
    </source>
</evidence>
<proteinExistence type="predicted"/>
<dbReference type="GO" id="GO:0003735">
    <property type="term" value="F:structural constituent of ribosome"/>
    <property type="evidence" value="ECO:0007669"/>
    <property type="project" value="TreeGrafter"/>
</dbReference>
<feature type="region of interest" description="Disordered" evidence="8">
    <location>
        <begin position="549"/>
        <end position="568"/>
    </location>
</feature>
<dbReference type="GO" id="GO:0046872">
    <property type="term" value="F:metal ion binding"/>
    <property type="evidence" value="ECO:0007669"/>
    <property type="project" value="UniProtKB-KW"/>
</dbReference>
<dbReference type="InterPro" id="IPR052571">
    <property type="entry name" value="Mt_RNA_Methyltransferase"/>
</dbReference>
<comment type="subcellular location">
    <subcellularLocation>
        <location evidence="1">Mitochondrion</location>
    </subcellularLocation>
</comment>
<comment type="function">
    <text evidence="7">Mitochondrial ribosome (mitoribosome) assembly factor. Binds at the interface of the head and body domains of the mitochondrial small ribosomal subunit (mt-SSU), occluding the mRNA channel and preventing compaction of the head domain towards the body. Probable inactive methyltransferase: retains the characteristic folding and ability to bind S-adenosyl-L-methionine, but it probably lost its methyltransferase activity.</text>
</comment>
<name>A0A059J2K6_TRIIM</name>
<dbReference type="GO" id="GO:0005763">
    <property type="term" value="C:mitochondrial small ribosomal subunit"/>
    <property type="evidence" value="ECO:0007669"/>
    <property type="project" value="TreeGrafter"/>
</dbReference>
<evidence type="ECO:0000313" key="9">
    <source>
        <dbReference type="EMBL" id="KDB22121.1"/>
    </source>
</evidence>
<dbReference type="AlphaFoldDB" id="A0A059J2K6"/>
<dbReference type="HOGENOM" id="CLU_007075_1_0_1"/>
<keyword evidence="2" id="KW-0479">Metal-binding</keyword>
<dbReference type="EMBL" id="AOKY01000379">
    <property type="protein sequence ID" value="KDB22121.1"/>
    <property type="molecule type" value="Genomic_DNA"/>
</dbReference>
<keyword evidence="5" id="KW-0411">Iron-sulfur</keyword>
<keyword evidence="4" id="KW-0408">Iron</keyword>
<organism evidence="9 10">
    <name type="scientific">Trichophyton interdigitale (strain MR816)</name>
    <dbReference type="NCBI Taxonomy" id="1215338"/>
    <lineage>
        <taxon>Eukaryota</taxon>
        <taxon>Fungi</taxon>
        <taxon>Dikarya</taxon>
        <taxon>Ascomycota</taxon>
        <taxon>Pezizomycotina</taxon>
        <taxon>Eurotiomycetes</taxon>
        <taxon>Eurotiomycetidae</taxon>
        <taxon>Onygenales</taxon>
        <taxon>Arthrodermataceae</taxon>
        <taxon>Trichophyton</taxon>
    </lineage>
</organism>
<dbReference type="Proteomes" id="UP000024533">
    <property type="component" value="Unassembled WGS sequence"/>
</dbReference>
<sequence length="837" mass="94189">MISRRTTRTVRAICTQTPLRSYRHGLIPFSLRNYRHQNARAISTVSSLRNSGVLLAQLPRPSDVFVQLPVNNTKRFNSTSTDPSSPARKEEFYQLLDKIYASHEELVQQIDEPELKDLPESATNEDLDLIKSISTIVGYRTPEALEAKVRAVWEKHGVFVPPDELHEDGLKLYRRLYGEPIITKPEAPQKEEDQIFRENKDGEWEEVEMAQDHHSTEPQAAEGEYLVGIPESAGHEVDPHTTERSRQVAASLGAELFTEPPTFDSEDPFVRSHPFVDEGKFGTSPSSVTAPASTMTRPITQMTAAFSNKHISDTAHKLFGGDQLPDSIRVVKSRPKNPIPLTASQKQMSPIESTLFMSVLYPGIYASVLSALVETRKRLGTKWIRDLMCKEGGPSILDASGGGAGVFAWREVLRSEWSLMYPDHPEGSLATGKSTVLTGSDTLRHRVSSLLENTTFLPRLPNYLRLAGESSLGPQKPGNRKNYDIIVAPHSLLHFEEDYHKRDYIQNLWAMLNPKGGILILLEKGHKEGFAAIGGARAMILERLIKSPGTSELSDPDPAPETQTGQIEKSKGMIIAPCTTHARCPMYVEPGKMKQPKQFCRFAQRYVRPHVLQRILGNPSHNHEDAEFSYLAVQRGVDRREVDGLVQDEHTTNAAFAGYEHSVDINEANANDAKKEIIDPLMWPRVVLPPIKRKGHVSMDLCTPEGKIERWTVPRSFSKQAYRDARKSSWGDLWPLGAKTRIHRPVRAIKIEEATPAKKKKIVKPGADSRRRRAALAGESEEFDLDDEQGQKLADRVNSYHDQRITGKNKKENKVPKWARQMEVKRDRKYGKQLGHE</sequence>
<dbReference type="PANTHER" id="PTHR13184:SF5">
    <property type="entry name" value="METHYLTRANSFERASE-LIKE PROTEIN 17, MITOCHONDRIAL"/>
    <property type="match status" value="1"/>
</dbReference>
<dbReference type="OMA" id="CTNHSTC"/>
<keyword evidence="10" id="KW-1185">Reference proteome</keyword>
<gene>
    <name evidence="9" type="ORF">H109_05965</name>
</gene>
<evidence type="ECO:0000256" key="3">
    <source>
        <dbReference type="ARBA" id="ARBA00022946"/>
    </source>
</evidence>
<dbReference type="PANTHER" id="PTHR13184">
    <property type="entry name" value="37S RIBOSOMAL PROTEIN S22"/>
    <property type="match status" value="1"/>
</dbReference>
<dbReference type="InterPro" id="IPR015324">
    <property type="entry name" value="Ribosomal_Rsm22-like"/>
</dbReference>
<evidence type="ECO:0000256" key="1">
    <source>
        <dbReference type="ARBA" id="ARBA00004173"/>
    </source>
</evidence>
<evidence type="ECO:0000313" key="10">
    <source>
        <dbReference type="Proteomes" id="UP000024533"/>
    </source>
</evidence>
<evidence type="ECO:0000256" key="5">
    <source>
        <dbReference type="ARBA" id="ARBA00023014"/>
    </source>
</evidence>
<protein>
    <recommendedName>
        <fullName evidence="11">37S ribosomal protein S22</fullName>
    </recommendedName>
</protein>
<dbReference type="GO" id="GO:0051536">
    <property type="term" value="F:iron-sulfur cluster binding"/>
    <property type="evidence" value="ECO:0007669"/>
    <property type="project" value="UniProtKB-KW"/>
</dbReference>
<evidence type="ECO:0000256" key="4">
    <source>
        <dbReference type="ARBA" id="ARBA00023004"/>
    </source>
</evidence>
<evidence type="ECO:0000256" key="7">
    <source>
        <dbReference type="ARBA" id="ARBA00045681"/>
    </source>
</evidence>
<evidence type="ECO:0000256" key="8">
    <source>
        <dbReference type="SAM" id="MobiDB-lite"/>
    </source>
</evidence>
<comment type="caution">
    <text evidence="9">The sequence shown here is derived from an EMBL/GenBank/DDBJ whole genome shotgun (WGS) entry which is preliminary data.</text>
</comment>
<keyword evidence="3" id="KW-0809">Transit peptide</keyword>
<reference evidence="9 10" key="1">
    <citation type="submission" date="2014-02" db="EMBL/GenBank/DDBJ databases">
        <title>The Genome Sequence of Trichophyton interdigitale MR816.</title>
        <authorList>
            <consortium name="The Broad Institute Genomics Platform"/>
            <person name="Cuomo C.A."/>
            <person name="White T.C."/>
            <person name="Graser Y."/>
            <person name="Martinez-Rossi N."/>
            <person name="Heitman J."/>
            <person name="Young S.K."/>
            <person name="Zeng Q."/>
            <person name="Gargeya S."/>
            <person name="Abouelleil A."/>
            <person name="Alvarado L."/>
            <person name="Chapman S.B."/>
            <person name="Gainer-Dewar J."/>
            <person name="Goldberg J."/>
            <person name="Griggs A."/>
            <person name="Gujja S."/>
            <person name="Hansen M."/>
            <person name="Howarth C."/>
            <person name="Imamovic A."/>
            <person name="Larimer J."/>
            <person name="Martinez D."/>
            <person name="Murphy C."/>
            <person name="Pearson M.D."/>
            <person name="Persinoti G."/>
            <person name="Poon T."/>
            <person name="Priest M."/>
            <person name="Roberts A.D."/>
            <person name="Saif S."/>
            <person name="Shea T.D."/>
            <person name="Sykes S.N."/>
            <person name="Wortman J."/>
            <person name="Nusbaum C."/>
            <person name="Birren B."/>
        </authorList>
    </citation>
    <scope>NUCLEOTIDE SEQUENCE [LARGE SCALE GENOMIC DNA]</scope>
    <source>
        <strain evidence="9 10">MR816</strain>
    </source>
</reference>
<accession>A0A059J2K6</accession>
<dbReference type="GO" id="GO:0006412">
    <property type="term" value="P:translation"/>
    <property type="evidence" value="ECO:0007669"/>
    <property type="project" value="InterPro"/>
</dbReference>
<dbReference type="STRING" id="1215338.A0A059J2K6"/>